<dbReference type="InParanoid" id="C0NT19"/>
<dbReference type="Gene3D" id="3.30.565.10">
    <property type="entry name" value="Histidine kinase-like ATPase, C-terminal domain"/>
    <property type="match status" value="1"/>
</dbReference>
<dbReference type="AlphaFoldDB" id="C0NT19"/>
<dbReference type="InterPro" id="IPR036890">
    <property type="entry name" value="HATPase_C_sf"/>
</dbReference>
<dbReference type="PANTHER" id="PTHR32387">
    <property type="entry name" value="WU:FJ29H11"/>
    <property type="match status" value="1"/>
</dbReference>
<dbReference type="Proteomes" id="UP000001631">
    <property type="component" value="Unassembled WGS sequence"/>
</dbReference>
<dbReference type="SUPFAM" id="SSF55874">
    <property type="entry name" value="ATPase domain of HSP90 chaperone/DNA topoisomerase II/histidine kinase"/>
    <property type="match status" value="1"/>
</dbReference>
<dbReference type="NCBIfam" id="NF047352">
    <property type="entry name" value="P_loop_sacsin"/>
    <property type="match status" value="1"/>
</dbReference>
<dbReference type="EMBL" id="GG663371">
    <property type="protein sequence ID" value="EEH05180.1"/>
    <property type="molecule type" value="Genomic_DNA"/>
</dbReference>
<name>C0NT19_AJECG</name>
<proteinExistence type="predicted"/>
<dbReference type="STRING" id="447093.C0NT19"/>
<evidence type="ECO:0000256" key="1">
    <source>
        <dbReference type="SAM" id="MobiDB-lite"/>
    </source>
</evidence>
<dbReference type="InterPro" id="IPR052957">
    <property type="entry name" value="Auxin_embryo_med"/>
</dbReference>
<evidence type="ECO:0000313" key="3">
    <source>
        <dbReference type="Proteomes" id="UP000001631"/>
    </source>
</evidence>
<dbReference type="HOGENOM" id="CLU_000570_3_0_1"/>
<evidence type="ECO:0000313" key="2">
    <source>
        <dbReference type="EMBL" id="EEH05180.1"/>
    </source>
</evidence>
<organism evidence="2 3">
    <name type="scientific">Ajellomyces capsulatus (strain G186AR / H82 / ATCC MYA-2454 / RMSCC 2432)</name>
    <name type="common">Darling's disease fungus</name>
    <name type="synonym">Histoplasma capsulatum</name>
    <dbReference type="NCBI Taxonomy" id="447093"/>
    <lineage>
        <taxon>Eukaryota</taxon>
        <taxon>Fungi</taxon>
        <taxon>Dikarya</taxon>
        <taxon>Ascomycota</taxon>
        <taxon>Pezizomycotina</taxon>
        <taxon>Eurotiomycetes</taxon>
        <taxon>Eurotiomycetidae</taxon>
        <taxon>Onygenales</taxon>
        <taxon>Ajellomycetaceae</taxon>
        <taxon>Histoplasma</taxon>
    </lineage>
</organism>
<reference evidence="2" key="1">
    <citation type="submission" date="2009-02" db="EMBL/GenBank/DDBJ databases">
        <title>The Genome Sequence of Ajellomyces capsulatus strain G186AR.</title>
        <authorList>
            <consortium name="The Broad Institute Genome Sequencing Platform"/>
            <person name="Champion M."/>
            <person name="Cuomo C."/>
            <person name="Ma L.-J."/>
            <person name="Henn M.R."/>
            <person name="Sil A."/>
            <person name="Goldman B."/>
            <person name="Young S.K."/>
            <person name="Kodira C.D."/>
            <person name="Zeng Q."/>
            <person name="Koehrsen M."/>
            <person name="Alvarado L."/>
            <person name="Berlin A."/>
            <person name="Borenstein D."/>
            <person name="Chen Z."/>
            <person name="Engels R."/>
            <person name="Freedman E."/>
            <person name="Gellesch M."/>
            <person name="Goldberg J."/>
            <person name="Griggs A."/>
            <person name="Gujja S."/>
            <person name="Heiman D."/>
            <person name="Hepburn T."/>
            <person name="Howarth C."/>
            <person name="Jen D."/>
            <person name="Larson L."/>
            <person name="Lewis B."/>
            <person name="Mehta T."/>
            <person name="Park D."/>
            <person name="Pearson M."/>
            <person name="Roberts A."/>
            <person name="Saif S."/>
            <person name="Shea T."/>
            <person name="Shenoy N."/>
            <person name="Sisk P."/>
            <person name="Stolte C."/>
            <person name="Sykes S."/>
            <person name="Walk T."/>
            <person name="White J."/>
            <person name="Yandava C."/>
            <person name="Klein B."/>
            <person name="McEwen J.G."/>
            <person name="Puccia R."/>
            <person name="Goldman G.H."/>
            <person name="Felipe M.S."/>
            <person name="Nino-Vega G."/>
            <person name="San-Blas G."/>
            <person name="Taylor J."/>
            <person name="Mendoza L."/>
            <person name="Galagan J."/>
            <person name="Nusbaum C."/>
            <person name="Birren B."/>
        </authorList>
    </citation>
    <scope>NUCLEOTIDE SEQUENCE</scope>
    <source>
        <strain evidence="2">G186AR</strain>
    </source>
</reference>
<feature type="region of interest" description="Disordered" evidence="1">
    <location>
        <begin position="1365"/>
        <end position="1406"/>
    </location>
</feature>
<accession>C0NT19</accession>
<dbReference type="GeneID" id="69039315"/>
<dbReference type="RefSeq" id="XP_045285661.1">
    <property type="nucleotide sequence ID" value="XM_045433348.1"/>
</dbReference>
<dbReference type="VEuPathDB" id="FungiDB:I7I50_05860"/>
<keyword evidence="3" id="KW-1185">Reference proteome</keyword>
<sequence>MGSSPIMRITTGGSTPSRDTLASVCLAAGATASKNGQPVYFEGSGNGGGLFRALQTVVLVHFAFINSKVMLVQMDTLSPEKAREIVEEIRINNGGLREEVQRSLHAEALRSIRNLQSLAGASIRHVAEDLYDADTRFIFELVQNAEDSRYSHAKSQEEEPFIYFTLYPDRITVDTNEDGFTENDVRAICSIHKSSKRQIGGYIGHKGIGFKSVFKVAHKVHIQSGPFCFSFTHRKGESGMGMITPFSQEPEDLPPNVKTRFTLYFIHPEDFQIREGELKEIPDTLLLFLRRLCRIGVKIEPSGFRLLFKREQTEPNGRITLVKEAGDVVSKRIYHVEGAEFENLPEHGDQSAQTTAEVILAFPVDDSHRPIIEPQHVYSFLPMRQEGFKFLIQSDFITTANRQGVHLCPRNYAIRERISLIFVQAVYNFCKNATLKYEWLQYLPGPSIPDPFWATLREMILESLSESKILLTRNGALDCPKSLQHPSSRHCDRHGQPLLDDIAPEVYMSEGYNWRGHSELLTELGVTNLSFKNILDRLDPYLVGSTPRLFDVSLDDDWHARLASLLLRGLSMYGTRIRERVEGMALIPSSCGVLLSASSGDIHFPVDDQGRAIPDDLTLKTVDVKISQDTPRWRLFEALGVSSCSSQKVVSSILRRYNSPVGVTLRHSVDHLKYLFWVGSQEILDKRIFVMDQMERRVYRAFVTFGVHIIWDDVYFATDGEYGTKKLSQKLRRRSNQQNSFPDEIYIIHDAYLGAIPPSACPHGLTWERWLQVRAGVRRVPKLFDPFQGRLFPLGQHFLDYHPTTFIGILKTYWSSYNREMASNIIRVLKSMLVPGRYTQERFPLCRQYYPSNQLLDLCSRAGVTDNFAHILKVPADLVTDTSDEWEFLSTFRVGLQPDIRFFRYIFSSLTAGQTVNAQRIEGLFRMYEELSIRFPTDVDAIKREIFDKTVAVCIPKTRIDTAELAPLSNCVWEGNQCLRTCHALALFPEYTENRHITYLFRDMLKLPSASLITYLYELGNRKEEGHEDDLCVIYDMISQLAISPNERGLLWVGPESCVWAEAPIIGGKYGISAAYSQHQALFQGLLDIQVPTINNYVAQLKMLASDATSRASDFKTAMYSIHSMCPKAGDIEDLRDLQFLPVQMPNGNIEILRPVDTFFFSDTLEYQSTFHGKAPLLKISLEEHRKLHRVLEALGLEDRYISTIVEERVVVEQMEPEPSRQETRFFQRKAKHLYRCALHYNPEIEDNKFPNLRQQLQRAAVHESSGFKRILVLQLKEFTVTADCDNGLVHIENYNNMLRIHVPRDPNDRKQCYLSHLPNTLARFLGLKDREARLTFQLVFLSHGSSIESLLDCNGIAAAPVEDLPSVGSDASDDSEPLALSGDTVSEDGEVEDTPVRVHTPPSSSETALEVSSILGSENFELGHRSRQPSYQVETAGVFVTSRQASARSIRPFTAPARPLAFPDDGAEPVPPVTQFVRLLCDVIRLGRQATLPQASQVPTNASNGDRNTTTGWPFGMQRMQIEVAGEPNDEIYMIFRVYHLDKESIGVQIYLDPESLRQEGRLIFTAESYSVVPGQL</sequence>
<gene>
    <name evidence="2" type="ORF">HCBG_06299</name>
</gene>
<protein>
    <submittedName>
        <fullName evidence="2">Uncharacterized protein</fullName>
    </submittedName>
</protein>
<dbReference type="PANTHER" id="PTHR32387:SF0">
    <property type="entry name" value="PROTEIN NO VEIN"/>
    <property type="match status" value="1"/>
</dbReference>